<organism evidence="5 6">
    <name type="scientific">Chitinophaga niastensis</name>
    <dbReference type="NCBI Taxonomy" id="536980"/>
    <lineage>
        <taxon>Bacteria</taxon>
        <taxon>Pseudomonadati</taxon>
        <taxon>Bacteroidota</taxon>
        <taxon>Chitinophagia</taxon>
        <taxon>Chitinophagales</taxon>
        <taxon>Chitinophagaceae</taxon>
        <taxon>Chitinophaga</taxon>
    </lineage>
</organism>
<comment type="caution">
    <text evidence="5">The sequence shown here is derived from an EMBL/GenBank/DDBJ whole genome shotgun (WGS) entry which is preliminary data.</text>
</comment>
<evidence type="ECO:0000256" key="1">
    <source>
        <dbReference type="ARBA" id="ARBA00023015"/>
    </source>
</evidence>
<keyword evidence="3" id="KW-0804">Transcription</keyword>
<evidence type="ECO:0000259" key="4">
    <source>
        <dbReference type="PROSITE" id="PS50042"/>
    </source>
</evidence>
<dbReference type="Gene3D" id="2.60.120.10">
    <property type="entry name" value="Jelly Rolls"/>
    <property type="match status" value="1"/>
</dbReference>
<dbReference type="GO" id="GO:0003700">
    <property type="term" value="F:DNA-binding transcription factor activity"/>
    <property type="evidence" value="ECO:0007669"/>
    <property type="project" value="TreeGrafter"/>
</dbReference>
<dbReference type="EMBL" id="PYAW01000002">
    <property type="protein sequence ID" value="PSL48307.1"/>
    <property type="molecule type" value="Genomic_DNA"/>
</dbReference>
<dbReference type="OrthoDB" id="5457083at2"/>
<evidence type="ECO:0000256" key="2">
    <source>
        <dbReference type="ARBA" id="ARBA00023125"/>
    </source>
</evidence>
<reference evidence="5 6" key="1">
    <citation type="submission" date="2018-03" db="EMBL/GenBank/DDBJ databases">
        <title>Genomic Encyclopedia of Archaeal and Bacterial Type Strains, Phase II (KMG-II): from individual species to whole genera.</title>
        <authorList>
            <person name="Goeker M."/>
        </authorList>
    </citation>
    <scope>NUCLEOTIDE SEQUENCE [LARGE SCALE GENOMIC DNA]</scope>
    <source>
        <strain evidence="5 6">DSM 24859</strain>
    </source>
</reference>
<dbReference type="SUPFAM" id="SSF51206">
    <property type="entry name" value="cAMP-binding domain-like"/>
    <property type="match status" value="1"/>
</dbReference>
<dbReference type="PROSITE" id="PS50042">
    <property type="entry name" value="CNMP_BINDING_3"/>
    <property type="match status" value="1"/>
</dbReference>
<dbReference type="Proteomes" id="UP000240971">
    <property type="component" value="Unassembled WGS sequence"/>
</dbReference>
<evidence type="ECO:0000313" key="5">
    <source>
        <dbReference type="EMBL" id="PSL48307.1"/>
    </source>
</evidence>
<dbReference type="InterPro" id="IPR050397">
    <property type="entry name" value="Env_Response_Regulators"/>
</dbReference>
<gene>
    <name evidence="5" type="ORF">CLV51_1021174</name>
</gene>
<dbReference type="InterPro" id="IPR000595">
    <property type="entry name" value="cNMP-bd_dom"/>
</dbReference>
<dbReference type="PANTHER" id="PTHR24567:SF26">
    <property type="entry name" value="REGULATORY PROTEIN YEIL"/>
    <property type="match status" value="1"/>
</dbReference>
<dbReference type="AlphaFoldDB" id="A0A2P8HQ25"/>
<evidence type="ECO:0000256" key="3">
    <source>
        <dbReference type="ARBA" id="ARBA00023163"/>
    </source>
</evidence>
<name>A0A2P8HQ25_CHINA</name>
<dbReference type="SMART" id="SM00100">
    <property type="entry name" value="cNMP"/>
    <property type="match status" value="1"/>
</dbReference>
<dbReference type="InterPro" id="IPR014710">
    <property type="entry name" value="RmlC-like_jellyroll"/>
</dbReference>
<protein>
    <submittedName>
        <fullName evidence="5">CRP-like cAMP-binding protein</fullName>
    </submittedName>
</protein>
<keyword evidence="2" id="KW-0238">DNA-binding</keyword>
<dbReference type="Pfam" id="PF00027">
    <property type="entry name" value="cNMP_binding"/>
    <property type="match status" value="1"/>
</dbReference>
<dbReference type="GO" id="GO:0005829">
    <property type="term" value="C:cytosol"/>
    <property type="evidence" value="ECO:0007669"/>
    <property type="project" value="TreeGrafter"/>
</dbReference>
<dbReference type="RefSeq" id="WP_106528697.1">
    <property type="nucleotide sequence ID" value="NZ_PYAW01000002.1"/>
</dbReference>
<proteinExistence type="predicted"/>
<sequence>MIRNNLAILNIIEQYQTNKKGADVFLKTLEPGEKLLQQGTTLHYVYVIREGISKCYLTENNGKDFIFEFLGAGEIVGEIEFIKHTRCLCNIEALTSLTVYCITYDYFSQLIRINQPFNTLLLDVLVTRIYHTSERASYQQRYPAEYNTLKLLSLLAAHQIVLSKKDLADYLAVSIRSFNRTLKDLRNKSILHPEDFNLYMDKVELNKLLHQYED</sequence>
<dbReference type="InterPro" id="IPR012318">
    <property type="entry name" value="HTH_CRP"/>
</dbReference>
<dbReference type="GO" id="GO:0003677">
    <property type="term" value="F:DNA binding"/>
    <property type="evidence" value="ECO:0007669"/>
    <property type="project" value="UniProtKB-KW"/>
</dbReference>
<dbReference type="Pfam" id="PF00325">
    <property type="entry name" value="Crp"/>
    <property type="match status" value="1"/>
</dbReference>
<accession>A0A2P8HQ25</accession>
<evidence type="ECO:0000313" key="6">
    <source>
        <dbReference type="Proteomes" id="UP000240971"/>
    </source>
</evidence>
<dbReference type="PANTHER" id="PTHR24567">
    <property type="entry name" value="CRP FAMILY TRANSCRIPTIONAL REGULATORY PROTEIN"/>
    <property type="match status" value="1"/>
</dbReference>
<feature type="domain" description="Cyclic nucleotide-binding" evidence="4">
    <location>
        <begin position="8"/>
        <end position="111"/>
    </location>
</feature>
<dbReference type="CDD" id="cd00038">
    <property type="entry name" value="CAP_ED"/>
    <property type="match status" value="1"/>
</dbReference>
<dbReference type="InterPro" id="IPR018490">
    <property type="entry name" value="cNMP-bd_dom_sf"/>
</dbReference>
<keyword evidence="1" id="KW-0805">Transcription regulation</keyword>
<keyword evidence="6" id="KW-1185">Reference proteome</keyword>